<proteinExistence type="predicted"/>
<evidence type="ECO:0000313" key="2">
    <source>
        <dbReference type="EMBL" id="EFG10081.1"/>
    </source>
</evidence>
<evidence type="ECO:0000256" key="1">
    <source>
        <dbReference type="SAM" id="MobiDB-lite"/>
    </source>
</evidence>
<dbReference type="AlphaFoldDB" id="E2PX04"/>
<feature type="region of interest" description="Disordered" evidence="1">
    <location>
        <begin position="1"/>
        <end position="41"/>
    </location>
</feature>
<accession>E2PX04</accession>
<name>E2PX04_STRCL</name>
<organism evidence="2 3">
    <name type="scientific">Streptomyces clavuligerus</name>
    <dbReference type="NCBI Taxonomy" id="1901"/>
    <lineage>
        <taxon>Bacteria</taxon>
        <taxon>Bacillati</taxon>
        <taxon>Actinomycetota</taxon>
        <taxon>Actinomycetes</taxon>
        <taxon>Kitasatosporales</taxon>
        <taxon>Streptomycetaceae</taxon>
        <taxon>Streptomyces</taxon>
    </lineage>
</organism>
<feature type="compositionally biased region" description="Polar residues" evidence="1">
    <location>
        <begin position="13"/>
        <end position="31"/>
    </location>
</feature>
<keyword evidence="3" id="KW-1185">Reference proteome</keyword>
<dbReference type="Proteomes" id="UP000002357">
    <property type="component" value="Chromosome"/>
</dbReference>
<gene>
    <name evidence="2" type="ORF">SCLAV_5008</name>
</gene>
<protein>
    <submittedName>
        <fullName evidence="2">Uncharacterized protein</fullName>
    </submittedName>
</protein>
<dbReference type="EMBL" id="CM000913">
    <property type="protein sequence ID" value="EFG10081.1"/>
    <property type="molecule type" value="Genomic_DNA"/>
</dbReference>
<evidence type="ECO:0000313" key="3">
    <source>
        <dbReference type="Proteomes" id="UP000002357"/>
    </source>
</evidence>
<reference evidence="2 3" key="1">
    <citation type="journal article" date="2010" name="Genome Biol. Evol.">
        <title>The sequence of a 1.8-mb bacterial linear plasmid reveals a rich evolutionary reservoir of secondary metabolic pathways.</title>
        <authorList>
            <person name="Medema M.H."/>
            <person name="Trefzer A."/>
            <person name="Kovalchuk A."/>
            <person name="van den Berg M."/>
            <person name="Mueller U."/>
            <person name="Heijne W."/>
            <person name="Wu L."/>
            <person name="Alam M.T."/>
            <person name="Ronning C.M."/>
            <person name="Nierman W.C."/>
            <person name="Bovenberg R.A.L."/>
            <person name="Breitling R."/>
            <person name="Takano E."/>
        </authorList>
    </citation>
    <scope>NUCLEOTIDE SEQUENCE [LARGE SCALE GENOMIC DNA]</scope>
    <source>
        <strain evidence="3">ATCC 27064 / DSM 738 / JCM 4710 / NBRC 13307 / NCIMB 12785 / NRRL 3585 / VKM Ac-602</strain>
    </source>
</reference>
<sequence length="41" mass="4093">MKESSPAHRGPSSIRNRTSATGGNGPSTGRKQGSAPADAGR</sequence>